<organism evidence="1">
    <name type="scientific">Oryza sativa subsp. japonica</name>
    <name type="common">Rice</name>
    <dbReference type="NCBI Taxonomy" id="39947"/>
    <lineage>
        <taxon>Eukaryota</taxon>
        <taxon>Viridiplantae</taxon>
        <taxon>Streptophyta</taxon>
        <taxon>Embryophyta</taxon>
        <taxon>Tracheophyta</taxon>
        <taxon>Spermatophyta</taxon>
        <taxon>Magnoliopsida</taxon>
        <taxon>Liliopsida</taxon>
        <taxon>Poales</taxon>
        <taxon>Poaceae</taxon>
        <taxon>BOP clade</taxon>
        <taxon>Oryzoideae</taxon>
        <taxon>Oryzeae</taxon>
        <taxon>Oryzinae</taxon>
        <taxon>Oryza</taxon>
        <taxon>Oryza sativa</taxon>
    </lineage>
</organism>
<accession>Q5JLA2</accession>
<dbReference type="AlphaFoldDB" id="Q5JLA2"/>
<reference evidence="1" key="1">
    <citation type="journal article" date="2002" name="Nature">
        <title>The genome sequence and structure of rice chromosome 1.</title>
        <authorList>
            <person name="Sasaki T."/>
            <person name="Matsumoto T."/>
            <person name="Yamamoto K."/>
            <person name="Sakata K."/>
            <person name="Baba T."/>
            <person name="Katayose Y."/>
            <person name="Wu J."/>
            <person name="Niimura Y."/>
            <person name="Cheng Z."/>
            <person name="Nagamura Y."/>
            <person name="Antonio B.A."/>
            <person name="Kanamori H."/>
            <person name="Hosokawa S."/>
            <person name="Masukawa M."/>
            <person name="Arikawa K."/>
            <person name="Chiden Y."/>
            <person name="Hayashi M."/>
            <person name="Okamoto M."/>
            <person name="Ando T."/>
            <person name="Aoki H."/>
            <person name="Arita K."/>
            <person name="Hamada M."/>
            <person name="Harada C."/>
            <person name="Hijishita S."/>
            <person name="Honda M."/>
            <person name="Ichikawa Y."/>
            <person name="Idonuma A."/>
            <person name="Iijima M."/>
            <person name="Ikeda M."/>
            <person name="Ikeno M."/>
            <person name="Itoh S."/>
            <person name="Itoh T."/>
            <person name="Itoh Y."/>
            <person name="Itoh Y."/>
            <person name="Iwabuchi A."/>
            <person name="Kamiya K."/>
            <person name="Karasawa W."/>
            <person name="Katagiri S."/>
            <person name="Kikuta A."/>
            <person name="Kobayashi N."/>
            <person name="Kono I."/>
            <person name="Machita K."/>
            <person name="Maehara T."/>
            <person name="Mizuno H."/>
            <person name="Mizubayashi T."/>
            <person name="Mukai Y."/>
            <person name="Nagasaki H."/>
            <person name="Nakashima M."/>
            <person name="Nakama Y."/>
            <person name="Nakamichi Y."/>
            <person name="Nakamura M."/>
            <person name="Namiki N."/>
            <person name="Negishi M."/>
            <person name="Ohta I."/>
            <person name="Ono N."/>
            <person name="Saji S."/>
            <person name="Sakai K."/>
            <person name="Shibata M."/>
            <person name="Shimokawa T."/>
            <person name="Shomura A."/>
            <person name="Song J."/>
            <person name="Takazaki Y."/>
            <person name="Terasawa K."/>
            <person name="Tsuji K."/>
            <person name="Waki K."/>
            <person name="Yamagata H."/>
            <person name="Yamane H."/>
            <person name="Yoshiki S."/>
            <person name="Yoshihara R."/>
            <person name="Yukawa K."/>
            <person name="Zhong H."/>
            <person name="Iwama H."/>
            <person name="Endo T."/>
            <person name="Ito H."/>
            <person name="Hahn J.H."/>
            <person name="Kim H.I."/>
            <person name="Eun M.Y."/>
            <person name="Yano M."/>
            <person name="Jiang J."/>
            <person name="Gojobori T."/>
        </authorList>
    </citation>
    <scope>NUCLEOTIDE SEQUENCE [LARGE SCALE GENOMIC DNA]</scope>
</reference>
<dbReference type="EMBL" id="AP003453">
    <property type="protein sequence ID" value="BAD87755.1"/>
    <property type="molecule type" value="Genomic_DNA"/>
</dbReference>
<evidence type="ECO:0000313" key="1">
    <source>
        <dbReference type="EMBL" id="BAD87755.1"/>
    </source>
</evidence>
<name>Q5JLA2_ORYSJ</name>
<dbReference type="Proteomes" id="UP000817658">
    <property type="component" value="Chromosome 1"/>
</dbReference>
<gene>
    <name evidence="1" type="primary">P0480C01.16</name>
</gene>
<protein>
    <submittedName>
        <fullName evidence="1">Uncharacterized protein</fullName>
    </submittedName>
</protein>
<sequence length="58" mass="6494">MVAIDHRALSFLVMLEDVKCTKEETSSLAMHLAVEAAVANEGQKPWRHSSQRGPLKKF</sequence>
<proteinExistence type="predicted"/>